<gene>
    <name evidence="2" type="ORF">Cspa_c12260</name>
</gene>
<dbReference type="KEGG" id="csr:Cspa_c12260"/>
<dbReference type="RefSeq" id="WP_015391323.1">
    <property type="nucleotide sequence ID" value="NC_020291.1"/>
</dbReference>
<feature type="signal peptide" evidence="1">
    <location>
        <begin position="1"/>
        <end position="26"/>
    </location>
</feature>
<reference evidence="2 3" key="1">
    <citation type="submission" date="2013-02" db="EMBL/GenBank/DDBJ databases">
        <title>Genome sequence of Clostridium saccharoperbutylacetonicum N1-4(HMT).</title>
        <authorList>
            <person name="Poehlein A."/>
            <person name="Daniel R."/>
        </authorList>
    </citation>
    <scope>NUCLEOTIDE SEQUENCE [LARGE SCALE GENOMIC DNA]</scope>
    <source>
        <strain evidence="3">N1-4(HMT)</strain>
    </source>
</reference>
<protein>
    <recommendedName>
        <fullName evidence="4">Lipoprotein</fullName>
    </recommendedName>
</protein>
<dbReference type="EMBL" id="CP004121">
    <property type="protein sequence ID" value="AGF54998.1"/>
    <property type="molecule type" value="Genomic_DNA"/>
</dbReference>
<keyword evidence="3" id="KW-1185">Reference proteome</keyword>
<dbReference type="HOGENOM" id="CLU_1313635_0_0_9"/>
<evidence type="ECO:0000256" key="1">
    <source>
        <dbReference type="SAM" id="SignalP"/>
    </source>
</evidence>
<dbReference type="AlphaFoldDB" id="M1MF41"/>
<evidence type="ECO:0000313" key="3">
    <source>
        <dbReference type="Proteomes" id="UP000011728"/>
    </source>
</evidence>
<dbReference type="PROSITE" id="PS51257">
    <property type="entry name" value="PROKAR_LIPOPROTEIN"/>
    <property type="match status" value="1"/>
</dbReference>
<evidence type="ECO:0008006" key="4">
    <source>
        <dbReference type="Google" id="ProtNLM"/>
    </source>
</evidence>
<dbReference type="Proteomes" id="UP000011728">
    <property type="component" value="Chromosome"/>
</dbReference>
<keyword evidence="1" id="KW-0732">Signal</keyword>
<evidence type="ECO:0000313" key="2">
    <source>
        <dbReference type="EMBL" id="AGF54998.1"/>
    </source>
</evidence>
<organism evidence="2 3">
    <name type="scientific">Clostridium saccharoperbutylacetonicum N1-4(HMT)</name>
    <dbReference type="NCBI Taxonomy" id="931276"/>
    <lineage>
        <taxon>Bacteria</taxon>
        <taxon>Bacillati</taxon>
        <taxon>Bacillota</taxon>
        <taxon>Clostridia</taxon>
        <taxon>Eubacteriales</taxon>
        <taxon>Clostridiaceae</taxon>
        <taxon>Clostridium</taxon>
    </lineage>
</organism>
<accession>M1MF41</accession>
<name>M1MF41_9CLOT</name>
<feature type="chain" id="PRO_5004015754" description="Lipoprotein" evidence="1">
    <location>
        <begin position="27"/>
        <end position="209"/>
    </location>
</feature>
<dbReference type="PATRIC" id="fig|931276.5.peg.1185"/>
<dbReference type="eggNOG" id="ENOG50303XT">
    <property type="taxonomic scope" value="Bacteria"/>
</dbReference>
<dbReference type="OrthoDB" id="1934618at2"/>
<sequence>MKMKKLLSIGAFALVLACSTSIGASAATIPSNADIIKIILNQYKNGTNPVGVLSEVNKDTKIGTILTPTVTEEIDSQLSNHPSVDKLLTKVENNQDNSIATVLEKVTADEATFSKFQAKFIEIAEKVKAMDTKMGIERILAEQKISDIVTAYDATLNVTFGKNSEGKTTASIEKNGHVLVQLNSDNLQTIIDRVRNLTWTEVSIAKALL</sequence>
<proteinExistence type="predicted"/>